<name>A0ABZ1UGI3_9BURK</name>
<organism evidence="7 8">
    <name type="scientific">[Empedobacter] haloabium</name>
    <dbReference type="NCBI Taxonomy" id="592317"/>
    <lineage>
        <taxon>Bacteria</taxon>
        <taxon>Pseudomonadati</taxon>
        <taxon>Pseudomonadota</taxon>
        <taxon>Betaproteobacteria</taxon>
        <taxon>Burkholderiales</taxon>
        <taxon>Oxalobacteraceae</taxon>
        <taxon>Telluria group</taxon>
        <taxon>Telluria group incertae sedis</taxon>
    </lineage>
</organism>
<dbReference type="PANTHER" id="PTHR38340">
    <property type="entry name" value="S-LAYER PROTEIN"/>
    <property type="match status" value="1"/>
</dbReference>
<evidence type="ECO:0000259" key="5">
    <source>
        <dbReference type="Pfam" id="PF19077"/>
    </source>
</evidence>
<dbReference type="SUPFAM" id="SSF50939">
    <property type="entry name" value="Sialidases"/>
    <property type="match status" value="1"/>
</dbReference>
<dbReference type="Pfam" id="PF19077">
    <property type="entry name" value="Big_13"/>
    <property type="match status" value="3"/>
</dbReference>
<dbReference type="InterPro" id="IPR036278">
    <property type="entry name" value="Sialidase_sf"/>
</dbReference>
<feature type="region of interest" description="Disordered" evidence="3">
    <location>
        <begin position="1"/>
        <end position="24"/>
    </location>
</feature>
<evidence type="ECO:0000259" key="4">
    <source>
        <dbReference type="Pfam" id="PF13946"/>
    </source>
</evidence>
<gene>
    <name evidence="7" type="ORF">E7V67_019160</name>
</gene>
<dbReference type="InterPro" id="IPR018511">
    <property type="entry name" value="Hemolysin-typ_Ca-bd_CS"/>
</dbReference>
<feature type="domain" description="Bacterial Ig-like" evidence="6">
    <location>
        <begin position="1022"/>
        <end position="1122"/>
    </location>
</feature>
<dbReference type="Gene3D" id="2.60.40.3440">
    <property type="match status" value="1"/>
</dbReference>
<dbReference type="PANTHER" id="PTHR38340:SF1">
    <property type="entry name" value="S-LAYER PROTEIN"/>
    <property type="match status" value="1"/>
</dbReference>
<feature type="domain" description="Bacterial Ig-like" evidence="5">
    <location>
        <begin position="813"/>
        <end position="908"/>
    </location>
</feature>
<dbReference type="EMBL" id="CP136508">
    <property type="protein sequence ID" value="WUR11807.1"/>
    <property type="molecule type" value="Genomic_DNA"/>
</dbReference>
<feature type="domain" description="Bacterial Ig-like" evidence="5">
    <location>
        <begin position="277"/>
        <end position="382"/>
    </location>
</feature>
<dbReference type="InterPro" id="IPR050557">
    <property type="entry name" value="RTX_toxin/Mannuronan_C5-epim"/>
</dbReference>
<dbReference type="Pfam" id="PF00353">
    <property type="entry name" value="HemolysinCabind"/>
    <property type="match status" value="3"/>
</dbReference>
<comment type="subcellular location">
    <subcellularLocation>
        <location evidence="1">Secreted</location>
    </subcellularLocation>
</comment>
<reference evidence="7 8" key="1">
    <citation type="journal article" date="2019" name="Int. J. Syst. Evol. Microbiol.">
        <title>The Draft Whole-Genome Sequence of the Antibiotic Producer Empedobacter haloabium ATCC 31962 Provides Indications for Its Taxonomic Reclassification.</title>
        <authorList>
            <person name="Miess H."/>
            <person name="Arlt P."/>
            <person name="Apel A.K."/>
            <person name="Weber T."/>
            <person name="Nieselt K."/>
            <person name="Hanssen F."/>
            <person name="Czemmel S."/>
            <person name="Nahnsen S."/>
            <person name="Gross H."/>
        </authorList>
    </citation>
    <scope>NUCLEOTIDE SEQUENCE [LARGE SCALE GENOMIC DNA]</scope>
    <source>
        <strain evidence="7 8">ATCC 31962</strain>
    </source>
</reference>
<dbReference type="PROSITE" id="PS00330">
    <property type="entry name" value="HEMOLYSIN_CALCIUM"/>
    <property type="match status" value="2"/>
</dbReference>
<protein>
    <submittedName>
        <fullName evidence="7">DUF4214 domain-containing protein</fullName>
    </submittedName>
</protein>
<dbReference type="PRINTS" id="PR00313">
    <property type="entry name" value="CABNDNGRPT"/>
</dbReference>
<proteinExistence type="predicted"/>
<dbReference type="InterPro" id="IPR044016">
    <property type="entry name" value="Big_13"/>
</dbReference>
<evidence type="ECO:0000256" key="1">
    <source>
        <dbReference type="ARBA" id="ARBA00004613"/>
    </source>
</evidence>
<dbReference type="Pfam" id="PF13946">
    <property type="entry name" value="DUF4214"/>
    <property type="match status" value="1"/>
</dbReference>
<feature type="domain" description="Bacterial Ig-like" evidence="5">
    <location>
        <begin position="495"/>
        <end position="591"/>
    </location>
</feature>
<accession>A0ABZ1UGI3</accession>
<dbReference type="Pfam" id="PF17963">
    <property type="entry name" value="Big_9"/>
    <property type="match status" value="1"/>
</dbReference>
<evidence type="ECO:0000256" key="3">
    <source>
        <dbReference type="SAM" id="MobiDB-lite"/>
    </source>
</evidence>
<dbReference type="Gene3D" id="2.150.10.10">
    <property type="entry name" value="Serralysin-like metalloprotease, C-terminal"/>
    <property type="match status" value="3"/>
</dbReference>
<sequence>MSSTFDFSSRVISAPDPDSTPSSTVYQTVDGHTLQLTGDRGGWAVMQEGVYAGGDVAVLHGAALFKGISDFASSLRLSLEPGTVFDLTSLNLWDQNARAGVQFRLTTSTGHSMDTAPTDAQGAVSFLDRGTLLQGVSWVEISMTDARETFSPALDDIVLSNISFVPRFSAFDFTLAARQNGAAVDLASLLRVTDSDSGQTLTWTQVSGPAHGTLILSNATATIRDGDGDIEPGGTLTYQSAAGYAGMDSFTIRVSDGIASKMQTVTVKVAPDRPGAPQLDPADDTGAPGDNVTAADAMTFSGTSGAGDSSSSVRVFVDTDGDGAFDAGEANGTATVADGSWRVEHLDTSRLASGTYDVRAIVTSASGNVSSAASESLSIRIDHTPPALTAGAIALSADSGSSASDGITNRAAQTITAQLSAPLAAGDKLLGSVDGGRSWTDLTDKVAGTTLTWTGATLVDGGGIALRVDDETGNQGVTAIRAYTLDTLAPSQGMASIALAADTGASATDLVTNVAAQIISGTLSASTGAGDIVEVSLDDGAHWSQAQNTSGSSAWTLAGQTLPASGTLQVRVSDTAGNHGPATALAYVVDTGAPSAALPVGAELVAPTGAMFAFTVTYGDAATGIDAATFGTGNVTVRDPQGNLLAVTGFAVSGNVATYTVQAPGGSWDTGDAGAYAIGIGAQRVRDVAGNPVDAATATLDVTFSTAPKVSALALGADTGISATDFVTKERTQTIEATLRHALAAGDKVWGSLDNGATWTDITGSVDGTAVRWQGVTLADAGTIVVKATDNAGQDSQGASHAFQLIATAPTVAAADIAFAADSGASANDFVTRTATQNMGGTLDGVLAAGQFVEVSLDGGAHWVNATGGASTWTLHDQTLAGSGTVQVRIGDVAGNHGAVLEQRYTIDAEAPLAARPVRADVLDPRGAFTFAVAYADAGGAGLDPATFGTGNVTVRGAHGALAVSGYSVAGGTVTYTVDAPAGGWTAASLGDYTIGITGTVRDLAGNAVAADANALTFHVGVRPTATITVADSALAAGETTTVTIAFDQAGVRGLDLADLTVARGTLSGLTSAGDGRTWTATLTPAAGTWADGNTVTLDLGGVMSADGTIVAGSVRSNAYAVQTGTPPQTATNATMDGMPVLALTGTDPATGLAVRTITVQPVPAGRAAGDLADIVLDAAAGSQKASLSVGLPVGAALQLGGPTALLTHEQALLDLAHRLGTPAADAGKAFLAGLGAGLPVQTATLVPIASSAALPLTIGATGNAASAIVLDARQLAAGATVMLDNVDFAAVVGQVTLRGGAGDNYVVGDDARQNLYLGAGDDVLLGGGGDDVIGSAGGNDTLDGGSGNDVVIGGVGDDRLAGGSGDDVLQGGRSERGAWTFTLDGKGSLTARHETATFAPGQQESVALAELNKAAAGLDFLQASATTLVDIALLYRAAFGRAPDLAGLNFHLERGGDMAAIARGFTASAEWRELGLERLDNAAFVRQMYEQVLGRKGDPEGLAFWAAQLEGATGKFVTRAEVLAGFALSDEARALHKGGLAIAATSVTLEDGWLTGSGNDRLAGGAGNDTLVGGDGMDTAVFEGKRADARVTLGADGLVHVVTATGTDTLRSIELGEFADGTVDLRFTQASVDKLATVGLLYQAVLDRAGDAAGFAFWAAQDVPVARLAVGFAGSTEFQARYGDMDDAGFVRALYANSGLATNAAGGSAAWVDYLQTHSRAELVGAWVGQDAVHDAQFATGGLWLV</sequence>
<dbReference type="SUPFAM" id="SSF51120">
    <property type="entry name" value="beta-Roll"/>
    <property type="match status" value="2"/>
</dbReference>
<dbReference type="InterPro" id="IPR025282">
    <property type="entry name" value="DUF4214"/>
</dbReference>
<keyword evidence="8" id="KW-1185">Reference proteome</keyword>
<feature type="domain" description="DUF4214" evidence="4">
    <location>
        <begin position="1463"/>
        <end position="1535"/>
    </location>
</feature>
<dbReference type="InterPro" id="IPR011049">
    <property type="entry name" value="Serralysin-like_metalloprot_C"/>
</dbReference>
<dbReference type="Proteomes" id="UP000321323">
    <property type="component" value="Chromosome"/>
</dbReference>
<dbReference type="InterPro" id="IPR001343">
    <property type="entry name" value="Hemolysn_Ca-bd"/>
</dbReference>
<dbReference type="InterPro" id="IPR013783">
    <property type="entry name" value="Ig-like_fold"/>
</dbReference>
<keyword evidence="2" id="KW-0964">Secreted</keyword>
<evidence type="ECO:0000256" key="2">
    <source>
        <dbReference type="ARBA" id="ARBA00022525"/>
    </source>
</evidence>
<dbReference type="Gene3D" id="2.60.40.10">
    <property type="entry name" value="Immunoglobulins"/>
    <property type="match status" value="5"/>
</dbReference>
<dbReference type="InterPro" id="IPR044048">
    <property type="entry name" value="Big_12"/>
</dbReference>
<feature type="compositionally biased region" description="Low complexity" evidence="3">
    <location>
        <begin position="15"/>
        <end position="24"/>
    </location>
</feature>
<evidence type="ECO:0000313" key="8">
    <source>
        <dbReference type="Proteomes" id="UP000321323"/>
    </source>
</evidence>
<dbReference type="Pfam" id="PF19078">
    <property type="entry name" value="Big_12"/>
    <property type="match status" value="1"/>
</dbReference>
<feature type="compositionally biased region" description="Polar residues" evidence="3">
    <location>
        <begin position="1"/>
        <end position="11"/>
    </location>
</feature>
<evidence type="ECO:0000259" key="6">
    <source>
        <dbReference type="Pfam" id="PF19078"/>
    </source>
</evidence>
<evidence type="ECO:0000313" key="7">
    <source>
        <dbReference type="EMBL" id="WUR11807.1"/>
    </source>
</evidence>